<dbReference type="InterPro" id="IPR017887">
    <property type="entry name" value="TF_TCP_subgr"/>
</dbReference>
<sequence length="198" mass="20683">MPAACAARIFQLTRELGHKSDGETIRWLLQHAEHAIIAATGTGTIPAIATNVNGTLKIPTESQSAGTSGVLDDAAGKKRRKLQPTRGSDHALLQASGSVSVPAGLAPIAPMWAIAGGTAGMTRALVPHGTVWMVPPNMWGFPAAGMLNGGRHGGSPEDDGGKQELQLMRETTVGERPEEGDDEEEDRQQPEAVVGTLI</sequence>
<evidence type="ECO:0000256" key="3">
    <source>
        <dbReference type="ARBA" id="ARBA00023125"/>
    </source>
</evidence>
<dbReference type="PANTHER" id="PTHR31072">
    <property type="entry name" value="TRANSCRIPTION FACTOR TCP4-RELATED"/>
    <property type="match status" value="1"/>
</dbReference>
<keyword evidence="5" id="KW-0539">Nucleus</keyword>
<keyword evidence="9" id="KW-1185">Reference proteome</keyword>
<evidence type="ECO:0000313" key="8">
    <source>
        <dbReference type="EMBL" id="KAK8915987.1"/>
    </source>
</evidence>
<dbReference type="GO" id="GO:0005634">
    <property type="term" value="C:nucleus"/>
    <property type="evidence" value="ECO:0007669"/>
    <property type="project" value="UniProtKB-SubCell"/>
</dbReference>
<dbReference type="Proteomes" id="UP001418222">
    <property type="component" value="Unassembled WGS sequence"/>
</dbReference>
<feature type="region of interest" description="Disordered" evidence="6">
    <location>
        <begin position="60"/>
        <end position="91"/>
    </location>
</feature>
<reference evidence="8 9" key="1">
    <citation type="journal article" date="2022" name="Nat. Plants">
        <title>Genomes of leafy and leafless Platanthera orchids illuminate the evolution of mycoheterotrophy.</title>
        <authorList>
            <person name="Li M.H."/>
            <person name="Liu K.W."/>
            <person name="Li Z."/>
            <person name="Lu H.C."/>
            <person name="Ye Q.L."/>
            <person name="Zhang D."/>
            <person name="Wang J.Y."/>
            <person name="Li Y.F."/>
            <person name="Zhong Z.M."/>
            <person name="Liu X."/>
            <person name="Yu X."/>
            <person name="Liu D.K."/>
            <person name="Tu X.D."/>
            <person name="Liu B."/>
            <person name="Hao Y."/>
            <person name="Liao X.Y."/>
            <person name="Jiang Y.T."/>
            <person name="Sun W.H."/>
            <person name="Chen J."/>
            <person name="Chen Y.Q."/>
            <person name="Ai Y."/>
            <person name="Zhai J.W."/>
            <person name="Wu S.S."/>
            <person name="Zhou Z."/>
            <person name="Hsiao Y.Y."/>
            <person name="Wu W.L."/>
            <person name="Chen Y.Y."/>
            <person name="Lin Y.F."/>
            <person name="Hsu J.L."/>
            <person name="Li C.Y."/>
            <person name="Wang Z.W."/>
            <person name="Zhao X."/>
            <person name="Zhong W.Y."/>
            <person name="Ma X.K."/>
            <person name="Ma L."/>
            <person name="Huang J."/>
            <person name="Chen G.Z."/>
            <person name="Huang M.Z."/>
            <person name="Huang L."/>
            <person name="Peng D.H."/>
            <person name="Luo Y.B."/>
            <person name="Zou S.Q."/>
            <person name="Chen S.P."/>
            <person name="Lan S."/>
            <person name="Tsai W.C."/>
            <person name="Van de Peer Y."/>
            <person name="Liu Z.J."/>
        </authorList>
    </citation>
    <scope>NUCLEOTIDE SEQUENCE [LARGE SCALE GENOMIC DNA]</scope>
    <source>
        <strain evidence="8">Lor287</strain>
    </source>
</reference>
<feature type="domain" description="TCP" evidence="7">
    <location>
        <begin position="1"/>
        <end position="39"/>
    </location>
</feature>
<dbReference type="PROSITE" id="PS51369">
    <property type="entry name" value="TCP"/>
    <property type="match status" value="1"/>
</dbReference>
<dbReference type="GO" id="GO:0043565">
    <property type="term" value="F:sequence-specific DNA binding"/>
    <property type="evidence" value="ECO:0007669"/>
    <property type="project" value="TreeGrafter"/>
</dbReference>
<dbReference type="AlphaFoldDB" id="A0AAP0AUI4"/>
<organism evidence="8 9">
    <name type="scientific">Platanthera zijinensis</name>
    <dbReference type="NCBI Taxonomy" id="2320716"/>
    <lineage>
        <taxon>Eukaryota</taxon>
        <taxon>Viridiplantae</taxon>
        <taxon>Streptophyta</taxon>
        <taxon>Embryophyta</taxon>
        <taxon>Tracheophyta</taxon>
        <taxon>Spermatophyta</taxon>
        <taxon>Magnoliopsida</taxon>
        <taxon>Liliopsida</taxon>
        <taxon>Asparagales</taxon>
        <taxon>Orchidaceae</taxon>
        <taxon>Orchidoideae</taxon>
        <taxon>Orchideae</taxon>
        <taxon>Orchidinae</taxon>
        <taxon>Platanthera</taxon>
    </lineage>
</organism>
<evidence type="ECO:0000256" key="4">
    <source>
        <dbReference type="ARBA" id="ARBA00023163"/>
    </source>
</evidence>
<evidence type="ECO:0000256" key="5">
    <source>
        <dbReference type="ARBA" id="ARBA00023242"/>
    </source>
</evidence>
<keyword evidence="4" id="KW-0804">Transcription</keyword>
<proteinExistence type="predicted"/>
<keyword evidence="3" id="KW-0238">DNA-binding</keyword>
<dbReference type="EMBL" id="JBBWWQ010000020">
    <property type="protein sequence ID" value="KAK8915987.1"/>
    <property type="molecule type" value="Genomic_DNA"/>
</dbReference>
<comment type="subcellular location">
    <subcellularLocation>
        <location evidence="1">Nucleus</location>
    </subcellularLocation>
</comment>
<dbReference type="PANTHER" id="PTHR31072:SF1">
    <property type="entry name" value="TRANSCRIPTION FACTOR TCP9"/>
    <property type="match status" value="1"/>
</dbReference>
<dbReference type="InterPro" id="IPR005333">
    <property type="entry name" value="Transcription_factor_TCP"/>
</dbReference>
<gene>
    <name evidence="8" type="primary">TCP9</name>
    <name evidence="8" type="ORF">KSP39_PZI022811</name>
</gene>
<dbReference type="GO" id="GO:0003700">
    <property type="term" value="F:DNA-binding transcription factor activity"/>
    <property type="evidence" value="ECO:0007669"/>
    <property type="project" value="InterPro"/>
</dbReference>
<evidence type="ECO:0000259" key="7">
    <source>
        <dbReference type="PROSITE" id="PS51369"/>
    </source>
</evidence>
<feature type="region of interest" description="Disordered" evidence="6">
    <location>
        <begin position="148"/>
        <end position="198"/>
    </location>
</feature>
<keyword evidence="2" id="KW-0805">Transcription regulation</keyword>
<dbReference type="Pfam" id="PF03634">
    <property type="entry name" value="TCP"/>
    <property type="match status" value="1"/>
</dbReference>
<protein>
    <submittedName>
        <fullName evidence="8">Transcription factor TCP9</fullName>
    </submittedName>
</protein>
<accession>A0AAP0AUI4</accession>
<evidence type="ECO:0000256" key="6">
    <source>
        <dbReference type="SAM" id="MobiDB-lite"/>
    </source>
</evidence>
<comment type="caution">
    <text evidence="8">The sequence shown here is derived from an EMBL/GenBank/DDBJ whole genome shotgun (WGS) entry which is preliminary data.</text>
</comment>
<name>A0AAP0AUI4_9ASPA</name>
<evidence type="ECO:0000256" key="2">
    <source>
        <dbReference type="ARBA" id="ARBA00023015"/>
    </source>
</evidence>
<evidence type="ECO:0000256" key="1">
    <source>
        <dbReference type="ARBA" id="ARBA00004123"/>
    </source>
</evidence>
<evidence type="ECO:0000313" key="9">
    <source>
        <dbReference type="Proteomes" id="UP001418222"/>
    </source>
</evidence>